<evidence type="ECO:0000256" key="1">
    <source>
        <dbReference type="ARBA" id="ARBA00004571"/>
    </source>
</evidence>
<keyword evidence="9" id="KW-0406">Ion transport</keyword>
<feature type="domain" description="Polysaccharide export protein N-terminal" evidence="15">
    <location>
        <begin position="107"/>
        <end position="202"/>
    </location>
</feature>
<feature type="domain" description="SLBB" evidence="16">
    <location>
        <begin position="207"/>
        <end position="286"/>
    </location>
</feature>
<dbReference type="EMBL" id="FNQY01000014">
    <property type="protein sequence ID" value="SEA33960.1"/>
    <property type="molecule type" value="Genomic_DNA"/>
</dbReference>
<accession>A0A1H4ADH8</accession>
<dbReference type="Pfam" id="PF22461">
    <property type="entry name" value="SLBB_2"/>
    <property type="match status" value="1"/>
</dbReference>
<organism evidence="17 18">
    <name type="scientific">Arachidicoccus rhizosphaerae</name>
    <dbReference type="NCBI Taxonomy" id="551991"/>
    <lineage>
        <taxon>Bacteria</taxon>
        <taxon>Pseudomonadati</taxon>
        <taxon>Bacteroidota</taxon>
        <taxon>Chitinophagia</taxon>
        <taxon>Chitinophagales</taxon>
        <taxon>Chitinophagaceae</taxon>
        <taxon>Arachidicoccus</taxon>
    </lineage>
</organism>
<protein>
    <submittedName>
        <fullName evidence="17">Polysaccharide export outer membrane protein</fullName>
    </submittedName>
</protein>
<gene>
    <name evidence="17" type="ORF">SAMN05192529_11453</name>
</gene>
<dbReference type="GO" id="GO:0015288">
    <property type="term" value="F:porin activity"/>
    <property type="evidence" value="ECO:0007669"/>
    <property type="project" value="UniProtKB-KW"/>
</dbReference>
<dbReference type="InterPro" id="IPR054765">
    <property type="entry name" value="SLBB_dom"/>
</dbReference>
<evidence type="ECO:0000256" key="7">
    <source>
        <dbReference type="ARBA" id="ARBA00022729"/>
    </source>
</evidence>
<dbReference type="Gene3D" id="3.10.560.10">
    <property type="entry name" value="Outer membrane lipoprotein wza domain like"/>
    <property type="match status" value="1"/>
</dbReference>
<dbReference type="GO" id="GO:0015159">
    <property type="term" value="F:polysaccharide transmembrane transporter activity"/>
    <property type="evidence" value="ECO:0007669"/>
    <property type="project" value="InterPro"/>
</dbReference>
<dbReference type="GO" id="GO:0006811">
    <property type="term" value="P:monoatomic ion transport"/>
    <property type="evidence" value="ECO:0007669"/>
    <property type="project" value="UniProtKB-KW"/>
</dbReference>
<evidence type="ECO:0000256" key="11">
    <source>
        <dbReference type="ARBA" id="ARBA00023136"/>
    </source>
</evidence>
<keyword evidence="18" id="KW-1185">Reference proteome</keyword>
<dbReference type="PANTHER" id="PTHR33619:SF3">
    <property type="entry name" value="POLYSACCHARIDE EXPORT PROTEIN GFCE-RELATED"/>
    <property type="match status" value="1"/>
</dbReference>
<evidence type="ECO:0000256" key="10">
    <source>
        <dbReference type="ARBA" id="ARBA00023114"/>
    </source>
</evidence>
<keyword evidence="12" id="KW-0564">Palmitate</keyword>
<evidence type="ECO:0000256" key="4">
    <source>
        <dbReference type="ARBA" id="ARBA00022452"/>
    </source>
</evidence>
<dbReference type="GO" id="GO:0009279">
    <property type="term" value="C:cell outer membrane"/>
    <property type="evidence" value="ECO:0007669"/>
    <property type="project" value="UniProtKB-SubCell"/>
</dbReference>
<keyword evidence="6" id="KW-0812">Transmembrane</keyword>
<dbReference type="Gene3D" id="3.30.1950.10">
    <property type="entry name" value="wza like domain"/>
    <property type="match status" value="1"/>
</dbReference>
<evidence type="ECO:0000256" key="8">
    <source>
        <dbReference type="ARBA" id="ARBA00023047"/>
    </source>
</evidence>
<evidence type="ECO:0000256" key="13">
    <source>
        <dbReference type="ARBA" id="ARBA00023237"/>
    </source>
</evidence>
<comment type="similarity">
    <text evidence="2">Belongs to the BexD/CtrA/VexA family.</text>
</comment>
<dbReference type="Proteomes" id="UP000199041">
    <property type="component" value="Unassembled WGS sequence"/>
</dbReference>
<keyword evidence="7" id="KW-0732">Signal</keyword>
<sequence length="321" mass="35547">MDKRRYLGTSKGTKTNCKFLLSFCHNLRDNCSDWSKFIMRCINFFACCKGQIRGSHTLIGITTICCVLSVGLFSCSSYKQISYFKDLDDSSKMYTQGRSIQTAVYHPITIQPDDILQVVVSTIDPQTNEAFNVSQDDKTTTTSDVLNAPKNLNGYLVDKNGDIELPVLGRFHVEGQTTEQIKDSVTAAASKLLRQPVVNVRLANFTVNVLGEVTHPGSYNIAGEKASVLDALSLAGDMTIYGKRDNVILMRSDNGIQKKVARFNLNNTQMMSSPYFYLRQGDVIYVEPTKSKAASTDNRATRTYAIAGSVLSVILIVISRL</sequence>
<keyword evidence="11" id="KW-0472">Membrane</keyword>
<keyword evidence="14" id="KW-0449">Lipoprotein</keyword>
<keyword evidence="8" id="KW-0625">Polysaccharide transport</keyword>
<dbReference type="Pfam" id="PF02563">
    <property type="entry name" value="Poly_export"/>
    <property type="match status" value="1"/>
</dbReference>
<evidence type="ECO:0000256" key="12">
    <source>
        <dbReference type="ARBA" id="ARBA00023139"/>
    </source>
</evidence>
<evidence type="ECO:0000256" key="9">
    <source>
        <dbReference type="ARBA" id="ARBA00023065"/>
    </source>
</evidence>
<dbReference type="InterPro" id="IPR049712">
    <property type="entry name" value="Poly_export"/>
</dbReference>
<evidence type="ECO:0000313" key="17">
    <source>
        <dbReference type="EMBL" id="SEA33960.1"/>
    </source>
</evidence>
<keyword evidence="13" id="KW-0998">Cell outer membrane</keyword>
<name>A0A1H4ADH8_9BACT</name>
<dbReference type="STRING" id="551991.SAMN05192529_11453"/>
<dbReference type="OrthoDB" id="662756at2"/>
<keyword evidence="4" id="KW-1134">Transmembrane beta strand</keyword>
<comment type="subcellular location">
    <subcellularLocation>
        <location evidence="1">Cell outer membrane</location>
        <topology evidence="1">Multi-pass membrane protein</topology>
    </subcellularLocation>
</comment>
<reference evidence="17 18" key="1">
    <citation type="submission" date="2016-10" db="EMBL/GenBank/DDBJ databases">
        <authorList>
            <person name="de Groot N.N."/>
        </authorList>
    </citation>
    <scope>NUCLEOTIDE SEQUENCE [LARGE SCALE GENOMIC DNA]</scope>
    <source>
        <strain evidence="17 18">Vu-144</strain>
    </source>
</reference>
<evidence type="ECO:0000256" key="6">
    <source>
        <dbReference type="ARBA" id="ARBA00022692"/>
    </source>
</evidence>
<evidence type="ECO:0000256" key="14">
    <source>
        <dbReference type="ARBA" id="ARBA00023288"/>
    </source>
</evidence>
<dbReference type="InterPro" id="IPR003715">
    <property type="entry name" value="Poly_export_N"/>
</dbReference>
<evidence type="ECO:0000256" key="2">
    <source>
        <dbReference type="ARBA" id="ARBA00009450"/>
    </source>
</evidence>
<keyword evidence="3" id="KW-0813">Transport</keyword>
<dbReference type="PANTHER" id="PTHR33619">
    <property type="entry name" value="POLYSACCHARIDE EXPORT PROTEIN GFCE-RELATED"/>
    <property type="match status" value="1"/>
</dbReference>
<dbReference type="AlphaFoldDB" id="A0A1H4ADH8"/>
<keyword evidence="5" id="KW-0762">Sugar transport</keyword>
<evidence type="ECO:0000259" key="15">
    <source>
        <dbReference type="Pfam" id="PF02563"/>
    </source>
</evidence>
<dbReference type="GO" id="GO:0046930">
    <property type="term" value="C:pore complex"/>
    <property type="evidence" value="ECO:0007669"/>
    <property type="project" value="UniProtKB-KW"/>
</dbReference>
<proteinExistence type="inferred from homology"/>
<keyword evidence="10" id="KW-0626">Porin</keyword>
<evidence type="ECO:0000313" key="18">
    <source>
        <dbReference type="Proteomes" id="UP000199041"/>
    </source>
</evidence>
<evidence type="ECO:0000256" key="5">
    <source>
        <dbReference type="ARBA" id="ARBA00022597"/>
    </source>
</evidence>
<evidence type="ECO:0000256" key="3">
    <source>
        <dbReference type="ARBA" id="ARBA00022448"/>
    </source>
</evidence>
<evidence type="ECO:0000259" key="16">
    <source>
        <dbReference type="Pfam" id="PF22461"/>
    </source>
</evidence>